<gene>
    <name evidence="1" type="ORF">OCBIM_22027863mg</name>
</gene>
<dbReference type="EMBL" id="KQ416235">
    <property type="protein sequence ID" value="KOF97968.1"/>
    <property type="molecule type" value="Genomic_DNA"/>
</dbReference>
<sequence length="73" mass="8548">MNLCVWQYTSIITQILLLMGICATHTHTRTHTHTHTHTYHHHDHHHHHHHHTSLSTTSVICSSLTLRHVCKLI</sequence>
<protein>
    <submittedName>
        <fullName evidence="1">Uncharacterized protein</fullName>
    </submittedName>
</protein>
<reference evidence="1" key="1">
    <citation type="submission" date="2015-07" db="EMBL/GenBank/DDBJ databases">
        <title>MeaNS - Measles Nucleotide Surveillance Program.</title>
        <authorList>
            <person name="Tran T."/>
            <person name="Druce J."/>
        </authorList>
    </citation>
    <scope>NUCLEOTIDE SEQUENCE</scope>
    <source>
        <strain evidence="1">UCB-OBI-ISO-001</strain>
        <tissue evidence="1">Gonad</tissue>
    </source>
</reference>
<proteinExistence type="predicted"/>
<dbReference type="AlphaFoldDB" id="A0A0L8I8Y8"/>
<evidence type="ECO:0000313" key="1">
    <source>
        <dbReference type="EMBL" id="KOF97968.1"/>
    </source>
</evidence>
<name>A0A0L8I8Y8_OCTBM</name>
<accession>A0A0L8I8Y8</accession>
<organism evidence="1">
    <name type="scientific">Octopus bimaculoides</name>
    <name type="common">California two-spotted octopus</name>
    <dbReference type="NCBI Taxonomy" id="37653"/>
    <lineage>
        <taxon>Eukaryota</taxon>
        <taxon>Metazoa</taxon>
        <taxon>Spiralia</taxon>
        <taxon>Lophotrochozoa</taxon>
        <taxon>Mollusca</taxon>
        <taxon>Cephalopoda</taxon>
        <taxon>Coleoidea</taxon>
        <taxon>Octopodiformes</taxon>
        <taxon>Octopoda</taxon>
        <taxon>Incirrata</taxon>
        <taxon>Octopodidae</taxon>
        <taxon>Octopus</taxon>
    </lineage>
</organism>